<dbReference type="InterPro" id="IPR036226">
    <property type="entry name" value="LipOase_C_sf"/>
</dbReference>
<evidence type="ECO:0000256" key="12">
    <source>
        <dbReference type="PROSITE-ProRule" id="PRU00152"/>
    </source>
</evidence>
<dbReference type="Gene3D" id="4.10.375.10">
    <property type="entry name" value="Lipoxygenase-1, Domain 2"/>
    <property type="match status" value="1"/>
</dbReference>
<keyword evidence="10" id="KW-0443">Lipid metabolism</keyword>
<dbReference type="Proteomes" id="UP001154282">
    <property type="component" value="Unassembled WGS sequence"/>
</dbReference>
<comment type="pathway">
    <text evidence="14">Lipid metabolism; oxylipin biosynthesis.</text>
</comment>
<dbReference type="PANTHER" id="PTHR11771">
    <property type="entry name" value="LIPOXYGENASE"/>
    <property type="match status" value="1"/>
</dbReference>
<sequence>QNLQLTLFLTNTSESLKSKMQSLHQSTGLFNPSTATEKPFLNGTGAGIASLATRPSPTKFSKVVKGTNPVNPGRVRQSGAAVKAILGGLAALNPLAAVKVKAVVTVKQTVGGFLADTVLVPNTVADLLGTSMILELIPAELDPKTGKPKPTVSSLASFAGINGTEIKYQASFGLSADFGTVGAVRIDNLHIREMFLKDIVLEGFATGSVNIECESWVPAKISGKPKRVFFTTKSYLPSDTPTGLKKLRTDELVVLRGSGQGERKKGDRIYDYDVYNDLGNARPVLGGKENPYPRRCRTGRPRSSKSNPEDETRALYFYVPRDEEFSEIKTAQFGVKTLYSALHALVPTLETILIDPKLGFPHFTAVNNLFDQGLNLPPYSQTNLVSFLPTLIRNSAEASNDVLQFEVPPTMDINCKCITEKILYVTPGNSFFWFTDEEFARQTLAGVNPCTIQLIKEWPIMGTLDPAVYGPQESGITKELIEKEIRGYTTLDDAIQQKKLFMLDYHDVLLPFVGKTRELDNTTLYGSRTVFYLCPAGTLRPLAIELTRPPLDGKPQWKKVYVPNYSSATDVWLWRFAKAHVLSHDSAYHQLISHWLRTHCCTEPYIIAAKRQLSAMHPVHRLLLPHFRYTMEINALARQALINAGGVIESNFAPLKYCMQASSAIYGQSWRFDKEGLPHDLINRGLAVEDPSAPHGVKLTIEDYPYANDGLLIWDSIKTWVTDYVNQYYPDSQSVSSDAELQAWWSEVRNQGHEDKKDEPWWPTISTQQDLVEVCTTIIWVVSGHHAAVNFGQYAFGGYFPNQPTTARVKMPDEDPTEDEWKLFIEKPELALLATLPSQIQATTVMTVLDVLSAHAPDEEYLGGLIEPAWRDDPNVKAAFEKFNGRQKEIEGEIDARNADSSRKNRSGAGVYPYELLKPFSESGVTGKGVPYSISI</sequence>
<dbReference type="EC" id="1.13.11.-" evidence="14"/>
<keyword evidence="8 13" id="KW-0560">Oxidoreductase</keyword>
<dbReference type="InterPro" id="IPR020833">
    <property type="entry name" value="LipOase_Fe_BS"/>
</dbReference>
<dbReference type="Gene3D" id="1.20.245.10">
    <property type="entry name" value="Lipoxygenase-1, Domain 5"/>
    <property type="match status" value="1"/>
</dbReference>
<dbReference type="PROSITE" id="PS51393">
    <property type="entry name" value="LIPOXYGENASE_3"/>
    <property type="match status" value="1"/>
</dbReference>
<evidence type="ECO:0000256" key="8">
    <source>
        <dbReference type="ARBA" id="ARBA00023002"/>
    </source>
</evidence>
<evidence type="ECO:0000256" key="15">
    <source>
        <dbReference type="SAM" id="MobiDB-lite"/>
    </source>
</evidence>
<dbReference type="GO" id="GO:0006633">
    <property type="term" value="P:fatty acid biosynthetic process"/>
    <property type="evidence" value="ECO:0007669"/>
    <property type="project" value="UniProtKB-KW"/>
</dbReference>
<comment type="caution">
    <text evidence="18">The sequence shown here is derived from an EMBL/GenBank/DDBJ whole genome shotgun (WGS) entry which is preliminary data.</text>
</comment>
<dbReference type="Gene3D" id="4.10.372.10">
    <property type="entry name" value="Lipoxygenase-1, Domain 3"/>
    <property type="match status" value="1"/>
</dbReference>
<dbReference type="InterPro" id="IPR001246">
    <property type="entry name" value="LipOase_plant"/>
</dbReference>
<dbReference type="InterPro" id="IPR013819">
    <property type="entry name" value="LipOase_C"/>
</dbReference>
<dbReference type="Pfam" id="PF00305">
    <property type="entry name" value="Lipoxygenase"/>
    <property type="match status" value="1"/>
</dbReference>
<accession>A0AAV0JTW4</accession>
<protein>
    <recommendedName>
        <fullName evidence="14">Lipoxygenase</fullName>
        <ecNumber evidence="14">1.13.11.-</ecNumber>
    </recommendedName>
</protein>
<evidence type="ECO:0000259" key="16">
    <source>
        <dbReference type="PROSITE" id="PS50095"/>
    </source>
</evidence>
<evidence type="ECO:0000256" key="7">
    <source>
        <dbReference type="ARBA" id="ARBA00022964"/>
    </source>
</evidence>
<dbReference type="Gene3D" id="2.60.60.20">
    <property type="entry name" value="PLAT/LH2 domain"/>
    <property type="match status" value="1"/>
</dbReference>
<comment type="function">
    <text evidence="14">Plant lipoxygenase may be involved in a number of diverse aspects of plant physiology including growth and development, pest resistance, and senescence or responses to wounding.</text>
</comment>
<name>A0AAV0JTW4_9ROSI</name>
<dbReference type="SUPFAM" id="SSF49723">
    <property type="entry name" value="Lipase/lipooxygenase domain (PLAT/LH2 domain)"/>
    <property type="match status" value="1"/>
</dbReference>
<comment type="caution">
    <text evidence="12">Lacks conserved residue(s) required for the propagation of feature annotation.</text>
</comment>
<evidence type="ECO:0000256" key="6">
    <source>
        <dbReference type="ARBA" id="ARBA00022832"/>
    </source>
</evidence>
<dbReference type="FunFam" id="1.20.245.10:FF:000002">
    <property type="entry name" value="Lipoxygenase"/>
    <property type="match status" value="1"/>
</dbReference>
<keyword evidence="11 14" id="KW-0275">Fatty acid biosynthesis</keyword>
<dbReference type="InterPro" id="IPR027433">
    <property type="entry name" value="Lipoxygenase_dom_3"/>
</dbReference>
<evidence type="ECO:0000313" key="18">
    <source>
        <dbReference type="EMBL" id="CAI0412303.1"/>
    </source>
</evidence>
<gene>
    <name evidence="18" type="ORF">LITE_LOCUS15489</name>
</gene>
<keyword evidence="7 13" id="KW-0223">Dioxygenase</keyword>
<dbReference type="Pfam" id="PF01477">
    <property type="entry name" value="PLAT"/>
    <property type="match status" value="1"/>
</dbReference>
<comment type="similarity">
    <text evidence="2 13">Belongs to the lipoxygenase family.</text>
</comment>
<organism evidence="18 19">
    <name type="scientific">Linum tenue</name>
    <dbReference type="NCBI Taxonomy" id="586396"/>
    <lineage>
        <taxon>Eukaryota</taxon>
        <taxon>Viridiplantae</taxon>
        <taxon>Streptophyta</taxon>
        <taxon>Embryophyta</taxon>
        <taxon>Tracheophyta</taxon>
        <taxon>Spermatophyta</taxon>
        <taxon>Magnoliopsida</taxon>
        <taxon>eudicotyledons</taxon>
        <taxon>Gunneridae</taxon>
        <taxon>Pentapetalae</taxon>
        <taxon>rosids</taxon>
        <taxon>fabids</taxon>
        <taxon>Malpighiales</taxon>
        <taxon>Linaceae</taxon>
        <taxon>Linum</taxon>
    </lineage>
</organism>
<keyword evidence="19" id="KW-1185">Reference proteome</keyword>
<dbReference type="InterPro" id="IPR036392">
    <property type="entry name" value="PLAT/LH2_dom_sf"/>
</dbReference>
<evidence type="ECO:0000256" key="4">
    <source>
        <dbReference type="ARBA" id="ARBA00022723"/>
    </source>
</evidence>
<dbReference type="AlphaFoldDB" id="A0AAV0JTW4"/>
<dbReference type="SMART" id="SM00308">
    <property type="entry name" value="LH2"/>
    <property type="match status" value="1"/>
</dbReference>
<dbReference type="EMBL" id="CAMGYJ010000005">
    <property type="protein sequence ID" value="CAI0412303.1"/>
    <property type="molecule type" value="Genomic_DNA"/>
</dbReference>
<dbReference type="PROSITE" id="PS50095">
    <property type="entry name" value="PLAT"/>
    <property type="match status" value="1"/>
</dbReference>
<reference evidence="18" key="1">
    <citation type="submission" date="2022-08" db="EMBL/GenBank/DDBJ databases">
        <authorList>
            <person name="Gutierrez-Valencia J."/>
        </authorList>
    </citation>
    <scope>NUCLEOTIDE SEQUENCE</scope>
</reference>
<feature type="domain" description="Lipoxygenase" evidence="17">
    <location>
        <begin position="234"/>
        <end position="936"/>
    </location>
</feature>
<feature type="domain" description="PLAT" evidence="16">
    <location>
        <begin position="102"/>
        <end position="231"/>
    </location>
</feature>
<keyword evidence="9 13" id="KW-0408">Iron</keyword>
<dbReference type="GO" id="GO:0034440">
    <property type="term" value="P:lipid oxidation"/>
    <property type="evidence" value="ECO:0007669"/>
    <property type="project" value="InterPro"/>
</dbReference>
<keyword evidence="4 13" id="KW-0479">Metal-binding</keyword>
<evidence type="ECO:0000256" key="10">
    <source>
        <dbReference type="ARBA" id="ARBA00023098"/>
    </source>
</evidence>
<dbReference type="PRINTS" id="PR00468">
    <property type="entry name" value="PLTLPOXGNASE"/>
</dbReference>
<dbReference type="GO" id="GO:0016702">
    <property type="term" value="F:oxidoreductase activity, acting on single donors with incorporation of molecular oxygen, incorporation of two atoms of oxygen"/>
    <property type="evidence" value="ECO:0007669"/>
    <property type="project" value="InterPro"/>
</dbReference>
<evidence type="ECO:0000256" key="3">
    <source>
        <dbReference type="ARBA" id="ARBA00022516"/>
    </source>
</evidence>
<dbReference type="InterPro" id="IPR020834">
    <property type="entry name" value="LipOase_CS"/>
</dbReference>
<feature type="region of interest" description="Disordered" evidence="15">
    <location>
        <begin position="286"/>
        <end position="310"/>
    </location>
</feature>
<dbReference type="InterPro" id="IPR000907">
    <property type="entry name" value="LipOase"/>
</dbReference>
<keyword evidence="6" id="KW-0276">Fatty acid metabolism</keyword>
<evidence type="ECO:0000256" key="2">
    <source>
        <dbReference type="ARBA" id="ARBA00009419"/>
    </source>
</evidence>
<evidence type="ECO:0000256" key="1">
    <source>
        <dbReference type="ARBA" id="ARBA00001962"/>
    </source>
</evidence>
<keyword evidence="3 14" id="KW-0444">Lipid biosynthesis</keyword>
<dbReference type="GO" id="GO:0046872">
    <property type="term" value="F:metal ion binding"/>
    <property type="evidence" value="ECO:0007669"/>
    <property type="project" value="UniProtKB-UniRule"/>
</dbReference>
<evidence type="ECO:0000256" key="14">
    <source>
        <dbReference type="RuleBase" id="RU003975"/>
    </source>
</evidence>
<evidence type="ECO:0000313" key="19">
    <source>
        <dbReference type="Proteomes" id="UP001154282"/>
    </source>
</evidence>
<dbReference type="InterPro" id="IPR001024">
    <property type="entry name" value="PLAT/LH2_dom"/>
</dbReference>
<dbReference type="Gene3D" id="3.10.450.60">
    <property type="match status" value="1"/>
</dbReference>
<dbReference type="PROSITE" id="PS00711">
    <property type="entry name" value="LIPOXYGENASE_1"/>
    <property type="match status" value="1"/>
</dbReference>
<dbReference type="GO" id="GO:0031408">
    <property type="term" value="P:oxylipin biosynthetic process"/>
    <property type="evidence" value="ECO:0007669"/>
    <property type="project" value="UniProtKB-UniRule"/>
</dbReference>
<comment type="cofactor">
    <cofactor evidence="1 13">
        <name>Fe cation</name>
        <dbReference type="ChEBI" id="CHEBI:24875"/>
    </cofactor>
</comment>
<evidence type="ECO:0000256" key="11">
    <source>
        <dbReference type="ARBA" id="ARBA00023160"/>
    </source>
</evidence>
<evidence type="ECO:0000259" key="17">
    <source>
        <dbReference type="PROSITE" id="PS51393"/>
    </source>
</evidence>
<evidence type="ECO:0000256" key="5">
    <source>
        <dbReference type="ARBA" id="ARBA00022767"/>
    </source>
</evidence>
<evidence type="ECO:0000256" key="13">
    <source>
        <dbReference type="RuleBase" id="RU003974"/>
    </source>
</evidence>
<proteinExistence type="inferred from homology"/>
<evidence type="ECO:0000256" key="9">
    <source>
        <dbReference type="ARBA" id="ARBA00023004"/>
    </source>
</evidence>
<feature type="non-terminal residue" evidence="18">
    <location>
        <position position="1"/>
    </location>
</feature>
<dbReference type="PROSITE" id="PS00081">
    <property type="entry name" value="LIPOXYGENASE_2"/>
    <property type="match status" value="1"/>
</dbReference>
<feature type="compositionally biased region" description="Basic residues" evidence="15">
    <location>
        <begin position="294"/>
        <end position="303"/>
    </location>
</feature>
<keyword evidence="5 14" id="KW-0925">Oxylipin biosynthesis</keyword>
<dbReference type="SUPFAM" id="SSF48484">
    <property type="entry name" value="Lipoxigenase"/>
    <property type="match status" value="1"/>
</dbReference>
<dbReference type="PRINTS" id="PR00087">
    <property type="entry name" value="LIPOXYGENASE"/>
</dbReference>